<comment type="similarity">
    <text evidence="1">Belongs to the HIBADH-related family. NP60 subfamily.</text>
</comment>
<reference evidence="7 8" key="1">
    <citation type="submission" date="2016-07" db="EMBL/GenBank/DDBJ databases">
        <title>Pervasive Adenine N6-methylation of Active Genes in Fungi.</title>
        <authorList>
            <consortium name="DOE Joint Genome Institute"/>
            <person name="Mondo S.J."/>
            <person name="Dannebaum R.O."/>
            <person name="Kuo R.C."/>
            <person name="Labutti K."/>
            <person name="Haridas S."/>
            <person name="Kuo A."/>
            <person name="Salamov A."/>
            <person name="Ahrendt S.R."/>
            <person name="Lipzen A."/>
            <person name="Sullivan W."/>
            <person name="Andreopoulos W.B."/>
            <person name="Clum A."/>
            <person name="Lindquist E."/>
            <person name="Daum C."/>
            <person name="Ramamoorthy G.K."/>
            <person name="Gryganskyi A."/>
            <person name="Culley D."/>
            <person name="Magnuson J.K."/>
            <person name="James T.Y."/>
            <person name="O'Malley M.A."/>
            <person name="Stajich J.E."/>
            <person name="Spatafora J.W."/>
            <person name="Visel A."/>
            <person name="Grigoriev I.V."/>
        </authorList>
    </citation>
    <scope>NUCLEOTIDE SEQUENCE [LARGE SCALE GENOMIC DNA]</scope>
    <source>
        <strain evidence="7 8">NRRL 3301</strain>
    </source>
</reference>
<comment type="caution">
    <text evidence="7">The sequence shown here is derived from an EMBL/GenBank/DDBJ whole genome shotgun (WGS) entry which is preliminary data.</text>
</comment>
<evidence type="ECO:0000259" key="6">
    <source>
        <dbReference type="Pfam" id="PF14833"/>
    </source>
</evidence>
<dbReference type="InterPro" id="IPR051265">
    <property type="entry name" value="HIBADH-related_NP60_sf"/>
</dbReference>
<dbReference type="PIRSF" id="PIRSF000103">
    <property type="entry name" value="HIBADH"/>
    <property type="match status" value="1"/>
</dbReference>
<dbReference type="EMBL" id="MCGT01000035">
    <property type="protein sequence ID" value="ORX46988.1"/>
    <property type="molecule type" value="Genomic_DNA"/>
</dbReference>
<keyword evidence="3" id="KW-0520">NAD</keyword>
<evidence type="ECO:0000259" key="5">
    <source>
        <dbReference type="Pfam" id="PF03446"/>
    </source>
</evidence>
<evidence type="ECO:0000313" key="8">
    <source>
        <dbReference type="Proteomes" id="UP000242146"/>
    </source>
</evidence>
<dbReference type="InterPro" id="IPR006115">
    <property type="entry name" value="6PGDH_NADP-bd"/>
</dbReference>
<keyword evidence="8" id="KW-1185">Reference proteome</keyword>
<evidence type="ECO:0000256" key="1">
    <source>
        <dbReference type="ARBA" id="ARBA00007598"/>
    </source>
</evidence>
<dbReference type="InterPro" id="IPR013328">
    <property type="entry name" value="6PGD_dom2"/>
</dbReference>
<dbReference type="GO" id="GO:0016491">
    <property type="term" value="F:oxidoreductase activity"/>
    <property type="evidence" value="ECO:0007669"/>
    <property type="project" value="UniProtKB-KW"/>
</dbReference>
<dbReference type="PANTHER" id="PTHR43580">
    <property type="entry name" value="OXIDOREDUCTASE GLYR1-RELATED"/>
    <property type="match status" value="1"/>
</dbReference>
<organism evidence="7 8">
    <name type="scientific">Hesseltinella vesiculosa</name>
    <dbReference type="NCBI Taxonomy" id="101127"/>
    <lineage>
        <taxon>Eukaryota</taxon>
        <taxon>Fungi</taxon>
        <taxon>Fungi incertae sedis</taxon>
        <taxon>Mucoromycota</taxon>
        <taxon>Mucoromycotina</taxon>
        <taxon>Mucoromycetes</taxon>
        <taxon>Mucorales</taxon>
        <taxon>Cunninghamellaceae</taxon>
        <taxon>Hesseltinella</taxon>
    </lineage>
</organism>
<feature type="domain" description="3-hydroxyisobutyrate dehydrogenase-like NAD-binding" evidence="6">
    <location>
        <begin position="172"/>
        <end position="288"/>
    </location>
</feature>
<dbReference type="Pfam" id="PF03446">
    <property type="entry name" value="NAD_binding_2"/>
    <property type="match status" value="1"/>
</dbReference>
<feature type="active site" evidence="4">
    <location>
        <position position="178"/>
    </location>
</feature>
<keyword evidence="2" id="KW-0560">Oxidoreductase</keyword>
<dbReference type="SUPFAM" id="SSF48179">
    <property type="entry name" value="6-phosphogluconate dehydrogenase C-terminal domain-like"/>
    <property type="match status" value="1"/>
</dbReference>
<accession>A0A1X2G7B5</accession>
<dbReference type="InterPro" id="IPR029154">
    <property type="entry name" value="HIBADH-like_NADP-bd"/>
</dbReference>
<dbReference type="InterPro" id="IPR036291">
    <property type="entry name" value="NAD(P)-bd_dom_sf"/>
</dbReference>
<dbReference type="GO" id="GO:0051287">
    <property type="term" value="F:NAD binding"/>
    <property type="evidence" value="ECO:0007669"/>
    <property type="project" value="InterPro"/>
</dbReference>
<evidence type="ECO:0000256" key="3">
    <source>
        <dbReference type="ARBA" id="ARBA00023027"/>
    </source>
</evidence>
<dbReference type="Pfam" id="PF14833">
    <property type="entry name" value="NAD_binding_11"/>
    <property type="match status" value="1"/>
</dbReference>
<dbReference type="GO" id="GO:0050661">
    <property type="term" value="F:NADP binding"/>
    <property type="evidence" value="ECO:0007669"/>
    <property type="project" value="InterPro"/>
</dbReference>
<dbReference type="InterPro" id="IPR015815">
    <property type="entry name" value="HIBADH-related"/>
</dbReference>
<dbReference type="PANTHER" id="PTHR43580:SF8">
    <property type="entry name" value="6-PHOSPHOGLUCONATE DEHYDROGENASE NADP-BINDING DOMAIN-CONTAINING PROTEIN-RELATED"/>
    <property type="match status" value="1"/>
</dbReference>
<dbReference type="Gene3D" id="3.40.50.720">
    <property type="entry name" value="NAD(P)-binding Rossmann-like Domain"/>
    <property type="match status" value="1"/>
</dbReference>
<evidence type="ECO:0000256" key="2">
    <source>
        <dbReference type="ARBA" id="ARBA00023002"/>
    </source>
</evidence>
<evidence type="ECO:0000256" key="4">
    <source>
        <dbReference type="PIRSR" id="PIRSR000103-1"/>
    </source>
</evidence>
<gene>
    <name evidence="7" type="ORF">DM01DRAFT_192617</name>
</gene>
<dbReference type="SUPFAM" id="SSF51735">
    <property type="entry name" value="NAD(P)-binding Rossmann-fold domains"/>
    <property type="match status" value="1"/>
</dbReference>
<dbReference type="STRING" id="101127.A0A1X2G7B5"/>
<dbReference type="AlphaFoldDB" id="A0A1X2G7B5"/>
<feature type="domain" description="6-phosphogluconate dehydrogenase NADP-binding" evidence="5">
    <location>
        <begin position="3"/>
        <end position="164"/>
    </location>
</feature>
<name>A0A1X2G7B5_9FUNG</name>
<dbReference type="OrthoDB" id="435038at2759"/>
<evidence type="ECO:0000313" key="7">
    <source>
        <dbReference type="EMBL" id="ORX46988.1"/>
    </source>
</evidence>
<dbReference type="Gene3D" id="1.10.1040.10">
    <property type="entry name" value="N-(1-d-carboxylethyl)-l-norvaline Dehydrogenase, domain 2"/>
    <property type="match status" value="1"/>
</dbReference>
<proteinExistence type="inferred from homology"/>
<dbReference type="Proteomes" id="UP000242146">
    <property type="component" value="Unassembled WGS sequence"/>
</dbReference>
<sequence length="304" mass="32666">MILAYIGLGNMGYIIAGHIADKLKQDGEPTLLVYNRSNAKVDALIADGKHVQSASIDHIARHADIIFTCMFNDEASKQIIGKDMIGSGQMKHGAIIVEQATIRPDTAEFLASIANEKGLHYLTCPVMGAPPRATAKLLVPLLAGNPAQRKIVRPYLENVIGKVVVEVGDSPGSALRLKLCGNYIIVTMVEMIAEALTLGEASGVGQNKVQELLAGLFAGTPVTDYAQRMTDETYDDVRFSLDGANKDTTYILDLAEKSNADIPMAKVFKNHLDKLTSDYPSLDISGVVGVVREASGLPFNLKKA</sequence>
<protein>
    <submittedName>
        <fullName evidence="7">NAD(P)-binding protein</fullName>
    </submittedName>
</protein>
<dbReference type="InterPro" id="IPR008927">
    <property type="entry name" value="6-PGluconate_DH-like_C_sf"/>
</dbReference>